<evidence type="ECO:0000313" key="2">
    <source>
        <dbReference type="Proteomes" id="UP000008311"/>
    </source>
</evidence>
<organism evidence="1 2">
    <name type="scientific">Ricinus communis</name>
    <name type="common">Castor bean</name>
    <dbReference type="NCBI Taxonomy" id="3988"/>
    <lineage>
        <taxon>Eukaryota</taxon>
        <taxon>Viridiplantae</taxon>
        <taxon>Streptophyta</taxon>
        <taxon>Embryophyta</taxon>
        <taxon>Tracheophyta</taxon>
        <taxon>Spermatophyta</taxon>
        <taxon>Magnoliopsida</taxon>
        <taxon>eudicotyledons</taxon>
        <taxon>Gunneridae</taxon>
        <taxon>Pentapetalae</taxon>
        <taxon>rosids</taxon>
        <taxon>fabids</taxon>
        <taxon>Malpighiales</taxon>
        <taxon>Euphorbiaceae</taxon>
        <taxon>Acalyphoideae</taxon>
        <taxon>Acalypheae</taxon>
        <taxon>Ricinus</taxon>
    </lineage>
</organism>
<dbReference type="EMBL" id="EQ973789">
    <property type="protein sequence ID" value="EEF47541.1"/>
    <property type="molecule type" value="Genomic_DNA"/>
</dbReference>
<proteinExistence type="predicted"/>
<dbReference type="InParanoid" id="B9RML8"/>
<reference evidence="2" key="1">
    <citation type="journal article" date="2010" name="Nat. Biotechnol.">
        <title>Draft genome sequence of the oilseed species Ricinus communis.</title>
        <authorList>
            <person name="Chan A.P."/>
            <person name="Crabtree J."/>
            <person name="Zhao Q."/>
            <person name="Lorenzi H."/>
            <person name="Orvis J."/>
            <person name="Puiu D."/>
            <person name="Melake-Berhan A."/>
            <person name="Jones K.M."/>
            <person name="Redman J."/>
            <person name="Chen G."/>
            <person name="Cahoon E.B."/>
            <person name="Gedil M."/>
            <person name="Stanke M."/>
            <person name="Haas B.J."/>
            <person name="Wortman J.R."/>
            <person name="Fraser-Liggett C.M."/>
            <person name="Ravel J."/>
            <person name="Rabinowicz P.D."/>
        </authorList>
    </citation>
    <scope>NUCLEOTIDE SEQUENCE [LARGE SCALE GENOMIC DNA]</scope>
    <source>
        <strain evidence="2">cv. Hale</strain>
    </source>
</reference>
<gene>
    <name evidence="1" type="ORF">RCOM_1081700</name>
</gene>
<accession>B9RML8</accession>
<sequence length="113" mass="12741">MHTAARIEVVTLSSLQTNMNKSIGSSIQLVGFGFDILIGYDVSPSWDDRASSNSLEKATSSVFYYINGKVIHKSQFILALNIQLLSINHTVTWLLSNWTPLEVRIKELHPYRC</sequence>
<evidence type="ECO:0000313" key="1">
    <source>
        <dbReference type="EMBL" id="EEF47541.1"/>
    </source>
</evidence>
<dbReference type="Proteomes" id="UP000008311">
    <property type="component" value="Unassembled WGS sequence"/>
</dbReference>
<keyword evidence="2" id="KW-1185">Reference proteome</keyword>
<protein>
    <submittedName>
        <fullName evidence="1">Uncharacterized protein</fullName>
    </submittedName>
</protein>
<dbReference type="AlphaFoldDB" id="B9RML8"/>
<name>B9RML8_RICCO</name>